<evidence type="ECO:0000313" key="1">
    <source>
        <dbReference type="EMBL" id="QGA26926.1"/>
    </source>
</evidence>
<gene>
    <name evidence="1" type="ORF">GFH32_11640</name>
</gene>
<sequence>MKNLSLKAVILQIIHDRKLLGSIESFPGFDECLSALERDGLIVRVEPFGVEFGITEEGIRFLHISQV</sequence>
<dbReference type="KEGG" id="sphe:GFH32_11640"/>
<protein>
    <submittedName>
        <fullName evidence="1">Uncharacterized protein</fullName>
    </submittedName>
</protein>
<reference evidence="1 2" key="1">
    <citation type="submission" date="2019-10" db="EMBL/GenBank/DDBJ databases">
        <authorList>
            <person name="Dong K."/>
        </authorList>
    </citation>
    <scope>NUCLEOTIDE SEQUENCE [LARGE SCALE GENOMIC DNA]</scope>
    <source>
        <strain evidence="2">dk4302</strain>
    </source>
</reference>
<proteinExistence type="predicted"/>
<dbReference type="EMBL" id="CP045652">
    <property type="protein sequence ID" value="QGA26926.1"/>
    <property type="molecule type" value="Genomic_DNA"/>
</dbReference>
<dbReference type="AlphaFoldDB" id="A0A5Q0QBR1"/>
<dbReference type="RefSeq" id="WP_153511767.1">
    <property type="nucleotide sequence ID" value="NZ_CP045652.1"/>
</dbReference>
<keyword evidence="2" id="KW-1185">Reference proteome</keyword>
<organism evidence="1 2">
    <name type="scientific">Sphingobacterium zhuxiongii</name>
    <dbReference type="NCBI Taxonomy" id="2662364"/>
    <lineage>
        <taxon>Bacteria</taxon>
        <taxon>Pseudomonadati</taxon>
        <taxon>Bacteroidota</taxon>
        <taxon>Sphingobacteriia</taxon>
        <taxon>Sphingobacteriales</taxon>
        <taxon>Sphingobacteriaceae</taxon>
        <taxon>Sphingobacterium</taxon>
    </lineage>
</organism>
<accession>A0A5Q0QBR1</accession>
<dbReference type="Proteomes" id="UP000326921">
    <property type="component" value="Chromosome"/>
</dbReference>
<name>A0A5Q0QBR1_9SPHI</name>
<evidence type="ECO:0000313" key="2">
    <source>
        <dbReference type="Proteomes" id="UP000326921"/>
    </source>
</evidence>